<dbReference type="Proteomes" id="UP001190465">
    <property type="component" value="Chromosome"/>
</dbReference>
<dbReference type="EMBL" id="OY726397">
    <property type="protein sequence ID" value="CAJ1511093.1"/>
    <property type="molecule type" value="Genomic_DNA"/>
</dbReference>
<feature type="region of interest" description="Disordered" evidence="1">
    <location>
        <begin position="50"/>
        <end position="78"/>
    </location>
</feature>
<sequence>MQPNRFRTLLDRDGPFVSVHFDSSHDTEGAAAQLELRWRAIRDELEAQGVGRRRRSALQTALRHAPTQPIRLHRKLPR</sequence>
<protein>
    <submittedName>
        <fullName evidence="2">Uncharacterized protein</fullName>
    </submittedName>
</protein>
<name>A0ABN9NSB0_9MYCO</name>
<proteinExistence type="predicted"/>
<accession>A0ABN9NSB0</accession>
<evidence type="ECO:0000256" key="1">
    <source>
        <dbReference type="SAM" id="MobiDB-lite"/>
    </source>
</evidence>
<evidence type="ECO:0000313" key="2">
    <source>
        <dbReference type="EMBL" id="CAJ1511093.1"/>
    </source>
</evidence>
<reference evidence="2 3" key="1">
    <citation type="submission" date="2023-08" db="EMBL/GenBank/DDBJ databases">
        <authorList>
            <person name="Folkvardsen B D."/>
            <person name="Norman A."/>
        </authorList>
    </citation>
    <scope>NUCLEOTIDE SEQUENCE [LARGE SCALE GENOMIC DNA]</scope>
    <source>
        <strain evidence="2 3">Mu0053</strain>
    </source>
</reference>
<keyword evidence="3" id="KW-1185">Reference proteome</keyword>
<evidence type="ECO:0000313" key="3">
    <source>
        <dbReference type="Proteomes" id="UP001190465"/>
    </source>
</evidence>
<dbReference type="RefSeq" id="WP_308483050.1">
    <property type="nucleotide sequence ID" value="NZ_OY726397.1"/>
</dbReference>
<organism evidence="2 3">
    <name type="scientific">[Mycobacterium] burgundiense</name>
    <dbReference type="NCBI Taxonomy" id="3064286"/>
    <lineage>
        <taxon>Bacteria</taxon>
        <taxon>Bacillati</taxon>
        <taxon>Actinomycetota</taxon>
        <taxon>Actinomycetes</taxon>
        <taxon>Mycobacteriales</taxon>
        <taxon>Mycobacteriaceae</taxon>
        <taxon>Mycolicibacterium</taxon>
    </lineage>
</organism>
<gene>
    <name evidence="2" type="ORF">MU0053_005010</name>
</gene>